<feature type="non-terminal residue" evidence="1">
    <location>
        <position position="1"/>
    </location>
</feature>
<dbReference type="SUPFAM" id="SSF82171">
    <property type="entry name" value="DPP6 N-terminal domain-like"/>
    <property type="match status" value="1"/>
</dbReference>
<sequence length="348" mass="37593">VVSVEAGGVVKAAGLGEATIRLELDGAADTLTIAVVEPPEGQIAFVGLREQREEGGSGLPLWIISADGRELRGPLYGHASNPSFSPDGCRLVVQETSWLRRIDVQTGYGPVIFDRSRPGPPVWAPNGERIVFSAAAQTGFEFFSIQPDGSDLRLHSSLGERKAIRFDFFPNSKSVLLEHAILDSVETGVSHTDLYELDLEIGAARPFFSRPSADEAFPAVSPDGRLIAFAGPVEAGGEAYMVHILGPDAVPRLLTHPSRIVVTQQHPWGAPASAGGPAFSPDGGWVAMRWNRDSRITEVRTDEQGERFAFKNTLGEIYVMRTDGSHPVRLTHFFATSQPDWGPVCRGS</sequence>
<name>A0AAE4Z817_9BACT</name>
<accession>A0AAE4Z817</accession>
<dbReference type="PANTHER" id="PTHR32161:SF8">
    <property type="entry name" value="DPP6 N-TERMINAL DOMAIN-LIKE PROTEIN"/>
    <property type="match status" value="1"/>
</dbReference>
<dbReference type="EMBL" id="JAACAK010000080">
    <property type="protein sequence ID" value="NIR75383.1"/>
    <property type="molecule type" value="Genomic_DNA"/>
</dbReference>
<dbReference type="Gene3D" id="2.120.10.30">
    <property type="entry name" value="TolB, C-terminal domain"/>
    <property type="match status" value="2"/>
</dbReference>
<evidence type="ECO:0000313" key="2">
    <source>
        <dbReference type="Proteomes" id="UP000702544"/>
    </source>
</evidence>
<organism evidence="1 2">
    <name type="scientific">Candidatus Kutchimonas denitrificans</name>
    <dbReference type="NCBI Taxonomy" id="3056748"/>
    <lineage>
        <taxon>Bacteria</taxon>
        <taxon>Pseudomonadati</taxon>
        <taxon>Gemmatimonadota</taxon>
        <taxon>Gemmatimonadia</taxon>
        <taxon>Candidatus Palauibacterales</taxon>
        <taxon>Candidatus Palauibacteraceae</taxon>
        <taxon>Candidatus Kutchimonas</taxon>
    </lineage>
</organism>
<dbReference type="Proteomes" id="UP000702544">
    <property type="component" value="Unassembled WGS sequence"/>
</dbReference>
<protein>
    <submittedName>
        <fullName evidence="1">Uncharacterized protein</fullName>
    </submittedName>
</protein>
<proteinExistence type="predicted"/>
<gene>
    <name evidence="1" type="ORF">GWO12_09795</name>
</gene>
<comment type="caution">
    <text evidence="1">The sequence shown here is derived from an EMBL/GenBank/DDBJ whole genome shotgun (WGS) entry which is preliminary data.</text>
</comment>
<dbReference type="AlphaFoldDB" id="A0AAE4Z817"/>
<evidence type="ECO:0000313" key="1">
    <source>
        <dbReference type="EMBL" id="NIR75383.1"/>
    </source>
</evidence>
<dbReference type="InterPro" id="IPR011659">
    <property type="entry name" value="WD40"/>
</dbReference>
<reference evidence="1 2" key="1">
    <citation type="submission" date="2020-01" db="EMBL/GenBank/DDBJ databases">
        <title>Genomes assembled from Gulf of Kutch pelagic sediment metagenomes.</title>
        <authorList>
            <person name="Chandrashekar M."/>
            <person name="Mahajan M.S."/>
            <person name="Dave K.J."/>
            <person name="Vatsa P."/>
            <person name="Nathani N.M."/>
        </authorList>
    </citation>
    <scope>NUCLEOTIDE SEQUENCE [LARGE SCALE GENOMIC DNA]</scope>
    <source>
        <strain evidence="1">KS3-K002</strain>
    </source>
</reference>
<dbReference type="Pfam" id="PF07676">
    <property type="entry name" value="PD40"/>
    <property type="match status" value="2"/>
</dbReference>
<dbReference type="InterPro" id="IPR011042">
    <property type="entry name" value="6-blade_b-propeller_TolB-like"/>
</dbReference>
<dbReference type="PANTHER" id="PTHR32161">
    <property type="entry name" value="DPP6 N-TERMINAL DOMAIN-LIKE PROTEIN"/>
    <property type="match status" value="1"/>
</dbReference>